<keyword evidence="2" id="KW-0479">Metal-binding</keyword>
<dbReference type="Proteomes" id="UP000053890">
    <property type="component" value="Unassembled WGS sequence"/>
</dbReference>
<evidence type="ECO:0000256" key="1">
    <source>
        <dbReference type="ARBA" id="ARBA00004123"/>
    </source>
</evidence>
<evidence type="ECO:0000256" key="2">
    <source>
        <dbReference type="ARBA" id="ARBA00022723"/>
    </source>
</evidence>
<proteinExistence type="predicted"/>
<gene>
    <name evidence="9" type="ORF">RHOBADRAFT_54217</name>
</gene>
<dbReference type="GO" id="GO:0008270">
    <property type="term" value="F:zinc ion binding"/>
    <property type="evidence" value="ECO:0007669"/>
    <property type="project" value="UniProtKB-KW"/>
</dbReference>
<sequence length="642" mass="69555">MSTSAAKRKVPPSRQEHACTVSIRAPNADSLHPHSTSTSTINHPADDLLRLPDPVPLNLASTPGQSRPTRRDSTASSPPSPPISRPTSTLDLFAMFAPSPTTSYTLPRPPPTIPPSDLDHPDPSEPAVAVLSPAAGPPPSAHPCDEHITRPLLDFRDRRVQGSSPTAGSSRVDEDRRRDLPQVGPVRAHDVLALASLRPRNFAVEVLSGAEEDWLEVDEVDSAADGEQRDFERMIALVAGSAKRREPSMYPGQDHLFALERNTSSRFFLPAQKMCIAYLYPWEVPPLPKLSRFAAQTYDSLLPVLPLLHRPSLDLKAIAPPLAFALSVVGAGLFESSKPFHNEMSHIKREFAAAELTHVVLHEDERLAAAQTLLLYQLVGCFSDSQAEREYSRRHHGLLIQTFLDMLPPDHAVPLDLNLPPDDLERVWRAWIAHETHVRIAYLCYLLDLEVGRAAGDEHRLLPHSHSAISALPLPSSDSLWNAESASTWSAAFTRLRRYDNGRGESSSASSATFKSVLDALLCSSPPPQGSSGARALASLTQVAPLAITVLYQTLEGLRRQITTSQRLLVNLAAAPPTSIAPGELLPGSSALAGGHGGILEAATASAKESQVRIAFGLRVLKMLGGAAASQEWFSGIHAMFR</sequence>
<reference evidence="9 10" key="1">
    <citation type="journal article" date="2015" name="Front. Microbiol.">
        <title>Genome sequence of the plant growth promoting endophytic yeast Rhodotorula graminis WP1.</title>
        <authorList>
            <person name="Firrincieli A."/>
            <person name="Otillar R."/>
            <person name="Salamov A."/>
            <person name="Schmutz J."/>
            <person name="Khan Z."/>
            <person name="Redman R.S."/>
            <person name="Fleck N.D."/>
            <person name="Lindquist E."/>
            <person name="Grigoriev I.V."/>
            <person name="Doty S.L."/>
        </authorList>
    </citation>
    <scope>NUCLEOTIDE SEQUENCE [LARGE SCALE GENOMIC DNA]</scope>
    <source>
        <strain evidence="9 10">WP1</strain>
    </source>
</reference>
<protein>
    <recommendedName>
        <fullName evidence="8">Xylanolytic transcriptional activator regulatory domain-containing protein</fullName>
    </recommendedName>
</protein>
<dbReference type="GO" id="GO:0000978">
    <property type="term" value="F:RNA polymerase II cis-regulatory region sequence-specific DNA binding"/>
    <property type="evidence" value="ECO:0007669"/>
    <property type="project" value="InterPro"/>
</dbReference>
<dbReference type="OrthoDB" id="2527141at2759"/>
<keyword evidence="3" id="KW-0677">Repeat</keyword>
<feature type="compositionally biased region" description="Polar residues" evidence="7">
    <location>
        <begin position="33"/>
        <end position="42"/>
    </location>
</feature>
<evidence type="ECO:0000313" key="9">
    <source>
        <dbReference type="EMBL" id="KPV74380.1"/>
    </source>
</evidence>
<evidence type="ECO:0000256" key="7">
    <source>
        <dbReference type="SAM" id="MobiDB-lite"/>
    </source>
</evidence>
<dbReference type="GeneID" id="28977653"/>
<dbReference type="InterPro" id="IPR051059">
    <property type="entry name" value="VerF-like"/>
</dbReference>
<dbReference type="RefSeq" id="XP_018270429.1">
    <property type="nucleotide sequence ID" value="XM_018417205.1"/>
</dbReference>
<evidence type="ECO:0000256" key="3">
    <source>
        <dbReference type="ARBA" id="ARBA00022737"/>
    </source>
</evidence>
<evidence type="ECO:0000256" key="6">
    <source>
        <dbReference type="ARBA" id="ARBA00023242"/>
    </source>
</evidence>
<dbReference type="GO" id="GO:0005634">
    <property type="term" value="C:nucleus"/>
    <property type="evidence" value="ECO:0007669"/>
    <property type="project" value="UniProtKB-SubCell"/>
</dbReference>
<evidence type="ECO:0000259" key="8">
    <source>
        <dbReference type="Pfam" id="PF04082"/>
    </source>
</evidence>
<name>A0A194S1G2_RHOGW</name>
<dbReference type="AlphaFoldDB" id="A0A194S1G2"/>
<dbReference type="GO" id="GO:0000785">
    <property type="term" value="C:chromatin"/>
    <property type="evidence" value="ECO:0007669"/>
    <property type="project" value="TreeGrafter"/>
</dbReference>
<dbReference type="STRING" id="578459.A0A194S1G2"/>
<evidence type="ECO:0000256" key="5">
    <source>
        <dbReference type="ARBA" id="ARBA00022833"/>
    </source>
</evidence>
<evidence type="ECO:0000313" key="10">
    <source>
        <dbReference type="Proteomes" id="UP000053890"/>
    </source>
</evidence>
<dbReference type="GO" id="GO:0006351">
    <property type="term" value="P:DNA-templated transcription"/>
    <property type="evidence" value="ECO:0007669"/>
    <property type="project" value="InterPro"/>
</dbReference>
<accession>A0A194S1G2</accession>
<keyword evidence="6" id="KW-0539">Nucleus</keyword>
<keyword evidence="4" id="KW-0863">Zinc-finger</keyword>
<evidence type="ECO:0000256" key="4">
    <source>
        <dbReference type="ARBA" id="ARBA00022771"/>
    </source>
</evidence>
<dbReference type="PANTHER" id="PTHR40626:SF11">
    <property type="entry name" value="ZINC FINGER PROTEIN YPR022C"/>
    <property type="match status" value="1"/>
</dbReference>
<dbReference type="EMBL" id="KQ474080">
    <property type="protein sequence ID" value="KPV74380.1"/>
    <property type="molecule type" value="Genomic_DNA"/>
</dbReference>
<dbReference type="Pfam" id="PF04082">
    <property type="entry name" value="Fungal_trans"/>
    <property type="match status" value="1"/>
</dbReference>
<dbReference type="InterPro" id="IPR007219">
    <property type="entry name" value="XnlR_reg_dom"/>
</dbReference>
<feature type="domain" description="Xylanolytic transcriptional activator regulatory" evidence="8">
    <location>
        <begin position="303"/>
        <end position="515"/>
    </location>
</feature>
<keyword evidence="5" id="KW-0862">Zinc</keyword>
<feature type="compositionally biased region" description="Basic and acidic residues" evidence="7">
    <location>
        <begin position="143"/>
        <end position="160"/>
    </location>
</feature>
<keyword evidence="10" id="KW-1185">Reference proteome</keyword>
<comment type="subcellular location">
    <subcellularLocation>
        <location evidence="1">Nucleus</location>
    </subcellularLocation>
</comment>
<dbReference type="PANTHER" id="PTHR40626">
    <property type="entry name" value="MIP31509P"/>
    <property type="match status" value="1"/>
</dbReference>
<organism evidence="9 10">
    <name type="scientific">Rhodotorula graminis (strain WP1)</name>
    <dbReference type="NCBI Taxonomy" id="578459"/>
    <lineage>
        <taxon>Eukaryota</taxon>
        <taxon>Fungi</taxon>
        <taxon>Dikarya</taxon>
        <taxon>Basidiomycota</taxon>
        <taxon>Pucciniomycotina</taxon>
        <taxon>Microbotryomycetes</taxon>
        <taxon>Sporidiobolales</taxon>
        <taxon>Sporidiobolaceae</taxon>
        <taxon>Rhodotorula</taxon>
    </lineage>
</organism>
<dbReference type="GO" id="GO:0000981">
    <property type="term" value="F:DNA-binding transcription factor activity, RNA polymerase II-specific"/>
    <property type="evidence" value="ECO:0007669"/>
    <property type="project" value="InterPro"/>
</dbReference>
<feature type="region of interest" description="Disordered" evidence="7">
    <location>
        <begin position="25"/>
        <end position="178"/>
    </location>
</feature>